<keyword evidence="2" id="KW-0812">Transmembrane</keyword>
<organism evidence="3 4">
    <name type="scientific">Nocardioides salarius</name>
    <dbReference type="NCBI Taxonomy" id="374513"/>
    <lineage>
        <taxon>Bacteria</taxon>
        <taxon>Bacillati</taxon>
        <taxon>Actinomycetota</taxon>
        <taxon>Actinomycetes</taxon>
        <taxon>Propionibacteriales</taxon>
        <taxon>Nocardioidaceae</taxon>
        <taxon>Nocardioides</taxon>
    </lineage>
</organism>
<name>A0ABS2M9M8_9ACTN</name>
<evidence type="ECO:0000256" key="1">
    <source>
        <dbReference type="SAM" id="MobiDB-lite"/>
    </source>
</evidence>
<reference evidence="3 4" key="1">
    <citation type="submission" date="2021-01" db="EMBL/GenBank/DDBJ databases">
        <title>Sequencing the genomes of 1000 actinobacteria strains.</title>
        <authorList>
            <person name="Klenk H.-P."/>
        </authorList>
    </citation>
    <scope>NUCLEOTIDE SEQUENCE [LARGE SCALE GENOMIC DNA]</scope>
    <source>
        <strain evidence="3 4">DSM 18239</strain>
    </source>
</reference>
<evidence type="ECO:0000256" key="2">
    <source>
        <dbReference type="SAM" id="Phobius"/>
    </source>
</evidence>
<keyword evidence="2" id="KW-1133">Transmembrane helix</keyword>
<sequence>MNEPPARVRVTGPPRRRTPLARTREVDAETPLGAVYLGSLLREQLWLAVRTLVALGLGLGLVPVLFLLVPGLTDVQVLGLPLAWLVLGVLAYPFLVLLGWRYLRRAEGNEDAFVELMEAGRAPGPTPGPTPERRRRR</sequence>
<accession>A0ABS2M9M8</accession>
<protein>
    <recommendedName>
        <fullName evidence="5">DUF485 domain-containing protein</fullName>
    </recommendedName>
</protein>
<keyword evidence="4" id="KW-1185">Reference proteome</keyword>
<evidence type="ECO:0000313" key="4">
    <source>
        <dbReference type="Proteomes" id="UP000732378"/>
    </source>
</evidence>
<feature type="transmembrane region" description="Helical" evidence="2">
    <location>
        <begin position="47"/>
        <end position="69"/>
    </location>
</feature>
<feature type="transmembrane region" description="Helical" evidence="2">
    <location>
        <begin position="81"/>
        <end position="100"/>
    </location>
</feature>
<dbReference type="RefSeq" id="WP_193669659.1">
    <property type="nucleotide sequence ID" value="NZ_JACDTV010000010.1"/>
</dbReference>
<dbReference type="EMBL" id="JAFBBZ010000001">
    <property type="protein sequence ID" value="MBM7507885.1"/>
    <property type="molecule type" value="Genomic_DNA"/>
</dbReference>
<evidence type="ECO:0008006" key="5">
    <source>
        <dbReference type="Google" id="ProtNLM"/>
    </source>
</evidence>
<proteinExistence type="predicted"/>
<comment type="caution">
    <text evidence="3">The sequence shown here is derived from an EMBL/GenBank/DDBJ whole genome shotgun (WGS) entry which is preliminary data.</text>
</comment>
<dbReference type="Proteomes" id="UP000732378">
    <property type="component" value="Unassembled WGS sequence"/>
</dbReference>
<feature type="region of interest" description="Disordered" evidence="1">
    <location>
        <begin position="118"/>
        <end position="137"/>
    </location>
</feature>
<evidence type="ECO:0000313" key="3">
    <source>
        <dbReference type="EMBL" id="MBM7507885.1"/>
    </source>
</evidence>
<gene>
    <name evidence="3" type="ORF">JOE61_001699</name>
</gene>
<keyword evidence="2" id="KW-0472">Membrane</keyword>